<evidence type="ECO:0000256" key="8">
    <source>
        <dbReference type="ARBA" id="ARBA00033408"/>
    </source>
</evidence>
<accession>A0A1M5R365</accession>
<keyword evidence="13" id="KW-1185">Reference proteome</keyword>
<comment type="similarity">
    <text evidence="2 9">Belongs to the RecN family.</text>
</comment>
<protein>
    <recommendedName>
        <fullName evidence="3 9">DNA repair protein RecN</fullName>
    </recommendedName>
    <alternativeName>
        <fullName evidence="8 9">Recombination protein N</fullName>
    </alternativeName>
</protein>
<feature type="domain" description="RecF/RecN/SMC N-terminal" evidence="11">
    <location>
        <begin position="8"/>
        <end position="475"/>
    </location>
</feature>
<sequence>MTNGMIISIHLNDYLYFKNVDVYFDKGLNVFTGETGAGKSLLLDVLGILLGLTSGRVDNYNADVVVELPQDYPDYEINSGENIFSITKKNGRTIFKVNGRVFPKNIVSEILNNIISMHRQNSHLKFLESNFLISVLDEVAQNYNLLSKFSKLYSQYKSLLLLLKSENLEELKRRKSELEIYIEEIEKVNPNPVEEQELEEKYKVALNLQQNIQNYNELLNMCENVSSEIWAMKKVSPDKFMAQIDAAFDIIETMKLDIQRELSNIEEYDVSEIEEKIWDYNSLKRKYGPTIEDVLRNYEQFKKQFNEITSKIELLENSNEKVQKFKRRLEDLGAMLTKRRKETASIILNTFIKHARDLNLNADLDIVFENSQMTSRGFDKVEIVGRMIKNEPLKPIRNIASGGELSRLMLALELSIASGGVLIFDEIDAGISGETGNKLAEKLKEVSKKYQVIVVTHLPQIAVRADKHFVVTREEEVGIVKELSEKEKIKELKRMVGSEDVLSFIDKVE</sequence>
<evidence type="ECO:0000313" key="12">
    <source>
        <dbReference type="EMBL" id="SHH20470.1"/>
    </source>
</evidence>
<reference evidence="13" key="1">
    <citation type="submission" date="2016-11" db="EMBL/GenBank/DDBJ databases">
        <authorList>
            <person name="Varghese N."/>
            <person name="Submissions S."/>
        </authorList>
    </citation>
    <scope>NUCLEOTIDE SEQUENCE [LARGE SCALE GENOMIC DNA]</scope>
    <source>
        <strain evidence="13">DSM 15807</strain>
    </source>
</reference>
<dbReference type="EMBL" id="FQXN01000001">
    <property type="protein sequence ID" value="SHH20470.1"/>
    <property type="molecule type" value="Genomic_DNA"/>
</dbReference>
<evidence type="ECO:0000256" key="2">
    <source>
        <dbReference type="ARBA" id="ARBA00009441"/>
    </source>
</evidence>
<dbReference type="PANTHER" id="PTHR11059">
    <property type="entry name" value="DNA REPAIR PROTEIN RECN"/>
    <property type="match status" value="1"/>
</dbReference>
<dbReference type="STRING" id="1123380.SAMN02745199_0296"/>
<evidence type="ECO:0000256" key="9">
    <source>
        <dbReference type="PIRNR" id="PIRNR003128"/>
    </source>
</evidence>
<dbReference type="GO" id="GO:0043590">
    <property type="term" value="C:bacterial nucleoid"/>
    <property type="evidence" value="ECO:0007669"/>
    <property type="project" value="TreeGrafter"/>
</dbReference>
<keyword evidence="7 9" id="KW-0234">DNA repair</keyword>
<evidence type="ECO:0000313" key="13">
    <source>
        <dbReference type="Proteomes" id="UP000242592"/>
    </source>
</evidence>
<evidence type="ECO:0000256" key="4">
    <source>
        <dbReference type="ARBA" id="ARBA00022741"/>
    </source>
</evidence>
<dbReference type="PANTHER" id="PTHR11059:SF0">
    <property type="entry name" value="DNA REPAIR PROTEIN RECN"/>
    <property type="match status" value="1"/>
</dbReference>
<dbReference type="AlphaFoldDB" id="A0A1M5R365"/>
<feature type="coiled-coil region" evidence="10">
    <location>
        <begin position="291"/>
        <end position="335"/>
    </location>
</feature>
<organism evidence="12 13">
    <name type="scientific">Thermosipho atlanticus DSM 15807</name>
    <dbReference type="NCBI Taxonomy" id="1123380"/>
    <lineage>
        <taxon>Bacteria</taxon>
        <taxon>Thermotogati</taxon>
        <taxon>Thermotogota</taxon>
        <taxon>Thermotogae</taxon>
        <taxon>Thermotogales</taxon>
        <taxon>Fervidobacteriaceae</taxon>
        <taxon>Thermosipho</taxon>
    </lineage>
</organism>
<keyword evidence="4" id="KW-0547">Nucleotide-binding</keyword>
<gene>
    <name evidence="12" type="ORF">SAMN02745199_0296</name>
</gene>
<dbReference type="SUPFAM" id="SSF52540">
    <property type="entry name" value="P-loop containing nucleoside triphosphate hydrolases"/>
    <property type="match status" value="1"/>
</dbReference>
<comment type="function">
    <text evidence="1 9">May be involved in recombinational repair of damaged DNA.</text>
</comment>
<dbReference type="GO" id="GO:0006281">
    <property type="term" value="P:DNA repair"/>
    <property type="evidence" value="ECO:0007669"/>
    <property type="project" value="UniProtKB-KW"/>
</dbReference>
<name>A0A1M5R365_9BACT</name>
<dbReference type="GO" id="GO:0006310">
    <property type="term" value="P:DNA recombination"/>
    <property type="evidence" value="ECO:0007669"/>
    <property type="project" value="InterPro"/>
</dbReference>
<keyword evidence="6" id="KW-0067">ATP-binding</keyword>
<keyword evidence="5 9" id="KW-0227">DNA damage</keyword>
<evidence type="ECO:0000259" key="11">
    <source>
        <dbReference type="Pfam" id="PF02463"/>
    </source>
</evidence>
<evidence type="ECO:0000256" key="6">
    <source>
        <dbReference type="ARBA" id="ARBA00022840"/>
    </source>
</evidence>
<dbReference type="Pfam" id="PF02463">
    <property type="entry name" value="SMC_N"/>
    <property type="match status" value="1"/>
</dbReference>
<dbReference type="Proteomes" id="UP000242592">
    <property type="component" value="Unassembled WGS sequence"/>
</dbReference>
<dbReference type="InterPro" id="IPR027417">
    <property type="entry name" value="P-loop_NTPase"/>
</dbReference>
<evidence type="ECO:0000256" key="1">
    <source>
        <dbReference type="ARBA" id="ARBA00003618"/>
    </source>
</evidence>
<dbReference type="OrthoDB" id="9806954at2"/>
<evidence type="ECO:0000256" key="10">
    <source>
        <dbReference type="SAM" id="Coils"/>
    </source>
</evidence>
<keyword evidence="10" id="KW-0175">Coiled coil</keyword>
<evidence type="ECO:0000256" key="5">
    <source>
        <dbReference type="ARBA" id="ARBA00022763"/>
    </source>
</evidence>
<dbReference type="PIRSF" id="PIRSF003128">
    <property type="entry name" value="RecN"/>
    <property type="match status" value="1"/>
</dbReference>
<dbReference type="GO" id="GO:0009432">
    <property type="term" value="P:SOS response"/>
    <property type="evidence" value="ECO:0007669"/>
    <property type="project" value="TreeGrafter"/>
</dbReference>
<proteinExistence type="inferred from homology"/>
<dbReference type="InterPro" id="IPR003395">
    <property type="entry name" value="RecF/RecN/SMC_N"/>
</dbReference>
<dbReference type="InterPro" id="IPR004604">
    <property type="entry name" value="DNA_recomb/repair_RecN"/>
</dbReference>
<evidence type="ECO:0000256" key="3">
    <source>
        <dbReference type="ARBA" id="ARBA00021315"/>
    </source>
</evidence>
<feature type="coiled-coil region" evidence="10">
    <location>
        <begin position="168"/>
        <end position="225"/>
    </location>
</feature>
<dbReference type="Gene3D" id="3.40.50.300">
    <property type="entry name" value="P-loop containing nucleotide triphosphate hydrolases"/>
    <property type="match status" value="2"/>
</dbReference>
<dbReference type="RefSeq" id="WP_073071352.1">
    <property type="nucleotide sequence ID" value="NZ_FQXN01000001.1"/>
</dbReference>
<evidence type="ECO:0000256" key="7">
    <source>
        <dbReference type="ARBA" id="ARBA00023204"/>
    </source>
</evidence>
<dbReference type="GO" id="GO:0005524">
    <property type="term" value="F:ATP binding"/>
    <property type="evidence" value="ECO:0007669"/>
    <property type="project" value="UniProtKB-KW"/>
</dbReference>
<dbReference type="CDD" id="cd03241">
    <property type="entry name" value="ABC_RecN"/>
    <property type="match status" value="1"/>
</dbReference>